<protein>
    <submittedName>
        <fullName evidence="1">Uncharacterized protein</fullName>
    </submittedName>
</protein>
<dbReference type="EMBL" id="LR796574">
    <property type="protein sequence ID" value="CAB4152791.1"/>
    <property type="molecule type" value="Genomic_DNA"/>
</dbReference>
<evidence type="ECO:0000313" key="1">
    <source>
        <dbReference type="EMBL" id="CAB4152791.1"/>
    </source>
</evidence>
<accession>A0A6J5N458</accession>
<name>A0A6J5N458_9CAUD</name>
<gene>
    <name evidence="1" type="ORF">UFOVP612_25</name>
</gene>
<sequence>MSPQPTVQTVSYVGAVEARQIPRAGMTTSISFESSTEFQSLQAAEYFVQQLPSYLNNLSARSLLLGSLNSPGTAQVETTTAVGTTTLAGNVTIVITSAILDSSPRTIQVPVLLGDTASVWAGKVRTALIQNGDVSSHYNVGGTGTSISLTARKPEANDSTLNIAISNGSPSPGITADATSDNTTAGVAPTYYSSQTIYEAFPSISATQIGVTVNLSVGVVGRITA</sequence>
<reference evidence="1" key="1">
    <citation type="submission" date="2020-04" db="EMBL/GenBank/DDBJ databases">
        <authorList>
            <person name="Chiriac C."/>
            <person name="Salcher M."/>
            <person name="Ghai R."/>
            <person name="Kavagutti S V."/>
        </authorList>
    </citation>
    <scope>NUCLEOTIDE SEQUENCE</scope>
</reference>
<organism evidence="1">
    <name type="scientific">uncultured Caudovirales phage</name>
    <dbReference type="NCBI Taxonomy" id="2100421"/>
    <lineage>
        <taxon>Viruses</taxon>
        <taxon>Duplodnaviria</taxon>
        <taxon>Heunggongvirae</taxon>
        <taxon>Uroviricota</taxon>
        <taxon>Caudoviricetes</taxon>
        <taxon>Peduoviridae</taxon>
        <taxon>Maltschvirus</taxon>
        <taxon>Maltschvirus maltsch</taxon>
    </lineage>
</organism>
<proteinExistence type="predicted"/>